<sequence>MISSNIHLSIYPSIYLSKLYSYLSMAVRNYLSIYVSSYLSMSLFFFKFHSISWSANFFLSLSLSLYVSLSLSLSVSFSLSSSICFSYFHHISWPNLDLLEQAHSAGTAGNKMDDLVTCPASHPSYFSRGDPPSFFFVLRQPIGFFSWFCHPDPLVSFISIYRPHYPIHILSFSLSIYLSRRKRETIRQNPVAIFFLLASDKAASGAFLELISIAEMNGAAAKRGCLVRVGKEGVATEEEVLRIYFLSFCLSFYIISTIIHFLLYSLPFYSVSFIYFFFHCSFLFPSYFSFSFSFFNFFFLSFFFSLRLRLLPFSLDNFYLIILFF</sequence>
<evidence type="ECO:0000313" key="3">
    <source>
        <dbReference type="Proteomes" id="UP000597762"/>
    </source>
</evidence>
<keyword evidence="1" id="KW-1133">Transmembrane helix</keyword>
<gene>
    <name evidence="2" type="ORF">SPHA_74653</name>
</gene>
<evidence type="ECO:0000313" key="2">
    <source>
        <dbReference type="EMBL" id="CAE1324952.1"/>
    </source>
</evidence>
<dbReference type="PANTHER" id="PTHR45598">
    <property type="entry name" value="PROTEIN CBG11839-RELATED"/>
    <property type="match status" value="1"/>
</dbReference>
<name>A0A812EJ90_ACAPH</name>
<organism evidence="2 3">
    <name type="scientific">Acanthosepion pharaonis</name>
    <name type="common">Pharaoh cuttlefish</name>
    <name type="synonym">Sepia pharaonis</name>
    <dbReference type="NCBI Taxonomy" id="158019"/>
    <lineage>
        <taxon>Eukaryota</taxon>
        <taxon>Metazoa</taxon>
        <taxon>Spiralia</taxon>
        <taxon>Lophotrochozoa</taxon>
        <taxon>Mollusca</taxon>
        <taxon>Cephalopoda</taxon>
        <taxon>Coleoidea</taxon>
        <taxon>Decapodiformes</taxon>
        <taxon>Sepiida</taxon>
        <taxon>Sepiina</taxon>
        <taxon>Sepiidae</taxon>
        <taxon>Acanthosepion</taxon>
    </lineage>
</organism>
<dbReference type="PANTHER" id="PTHR45598:SF1">
    <property type="entry name" value="4FE-4S FERREDOXIN-TYPE DOMAIN-CONTAINING PROTEIN"/>
    <property type="match status" value="1"/>
</dbReference>
<accession>A0A812EJ90</accession>
<feature type="transmembrane region" description="Helical" evidence="1">
    <location>
        <begin position="243"/>
        <end position="264"/>
    </location>
</feature>
<dbReference type="AlphaFoldDB" id="A0A812EJ90"/>
<feature type="transmembrane region" description="Helical" evidence="1">
    <location>
        <begin position="27"/>
        <end position="46"/>
    </location>
</feature>
<protein>
    <submittedName>
        <fullName evidence="2">Uncharacterized protein</fullName>
    </submittedName>
</protein>
<keyword evidence="3" id="KW-1185">Reference proteome</keyword>
<feature type="transmembrane region" description="Helical" evidence="1">
    <location>
        <begin position="58"/>
        <end position="88"/>
    </location>
</feature>
<keyword evidence="1" id="KW-0812">Transmembrane</keyword>
<dbReference type="EMBL" id="CAHIKZ030005435">
    <property type="protein sequence ID" value="CAE1324952.1"/>
    <property type="molecule type" value="Genomic_DNA"/>
</dbReference>
<comment type="caution">
    <text evidence="2">The sequence shown here is derived from an EMBL/GenBank/DDBJ whole genome shotgun (WGS) entry which is preliminary data.</text>
</comment>
<evidence type="ECO:0000256" key="1">
    <source>
        <dbReference type="SAM" id="Phobius"/>
    </source>
</evidence>
<feature type="transmembrane region" description="Helical" evidence="1">
    <location>
        <begin position="276"/>
        <end position="304"/>
    </location>
</feature>
<reference evidence="2" key="1">
    <citation type="submission" date="2021-01" db="EMBL/GenBank/DDBJ databases">
        <authorList>
            <person name="Li R."/>
            <person name="Bekaert M."/>
        </authorList>
    </citation>
    <scope>NUCLEOTIDE SEQUENCE</scope>
    <source>
        <strain evidence="2">Farmed</strain>
    </source>
</reference>
<keyword evidence="1" id="KW-0472">Membrane</keyword>
<proteinExistence type="predicted"/>
<dbReference type="Proteomes" id="UP000597762">
    <property type="component" value="Unassembled WGS sequence"/>
</dbReference>